<dbReference type="Proteomes" id="UP000499080">
    <property type="component" value="Unassembled WGS sequence"/>
</dbReference>
<keyword evidence="5" id="KW-1185">Reference proteome</keyword>
<proteinExistence type="predicted"/>
<keyword evidence="1" id="KW-0472">Membrane</keyword>
<keyword evidence="1" id="KW-0812">Transmembrane</keyword>
<keyword evidence="1" id="KW-1133">Transmembrane helix</keyword>
<protein>
    <submittedName>
        <fullName evidence="3">Uncharacterized protein</fullName>
    </submittedName>
</protein>
<dbReference type="EMBL" id="BGPR01231671">
    <property type="protein sequence ID" value="GBL77732.1"/>
    <property type="molecule type" value="Genomic_DNA"/>
</dbReference>
<organism evidence="3 5">
    <name type="scientific">Araneus ventricosus</name>
    <name type="common">Orbweaver spider</name>
    <name type="synonym">Epeira ventricosa</name>
    <dbReference type="NCBI Taxonomy" id="182803"/>
    <lineage>
        <taxon>Eukaryota</taxon>
        <taxon>Metazoa</taxon>
        <taxon>Ecdysozoa</taxon>
        <taxon>Arthropoda</taxon>
        <taxon>Chelicerata</taxon>
        <taxon>Arachnida</taxon>
        <taxon>Araneae</taxon>
        <taxon>Araneomorphae</taxon>
        <taxon>Entelegynae</taxon>
        <taxon>Araneoidea</taxon>
        <taxon>Araneidae</taxon>
        <taxon>Araneus</taxon>
    </lineage>
</organism>
<comment type="caution">
    <text evidence="3">The sequence shown here is derived from an EMBL/GenBank/DDBJ whole genome shotgun (WGS) entry which is preliminary data.</text>
</comment>
<name>A0A4Y2ACW0_ARAVE</name>
<dbReference type="EMBL" id="BGPR01231660">
    <property type="protein sequence ID" value="GBL77693.1"/>
    <property type="molecule type" value="Genomic_DNA"/>
</dbReference>
<evidence type="ECO:0000313" key="2">
    <source>
        <dbReference type="EMBL" id="GBL77627.1"/>
    </source>
</evidence>
<reference evidence="3 5" key="1">
    <citation type="journal article" date="2019" name="Sci. Rep.">
        <title>Orb-weaving spider Araneus ventricosus genome elucidates the spidroin gene catalogue.</title>
        <authorList>
            <person name="Kono N."/>
            <person name="Nakamura H."/>
            <person name="Ohtoshi R."/>
            <person name="Moran D.A.P."/>
            <person name="Shinohara A."/>
            <person name="Yoshida Y."/>
            <person name="Fujiwara M."/>
            <person name="Mori M."/>
            <person name="Tomita M."/>
            <person name="Arakawa K."/>
        </authorList>
    </citation>
    <scope>NUCLEOTIDE SEQUENCE [LARGE SCALE GENOMIC DNA]</scope>
</reference>
<sequence>MSRVGPDSRRSWIVAVACFFVQVLTFGLTEASGLLFVATIEKFSSRREEASLPFTLAYCVRSAVVVFRFNSSNVDVILFVIKVQQ</sequence>
<evidence type="ECO:0000313" key="3">
    <source>
        <dbReference type="EMBL" id="GBL77693.1"/>
    </source>
</evidence>
<evidence type="ECO:0000313" key="5">
    <source>
        <dbReference type="Proteomes" id="UP000499080"/>
    </source>
</evidence>
<accession>A0A4Y2ACW0</accession>
<dbReference type="EMBL" id="BGPR01231646">
    <property type="protein sequence ID" value="GBL77627.1"/>
    <property type="molecule type" value="Genomic_DNA"/>
</dbReference>
<evidence type="ECO:0000313" key="4">
    <source>
        <dbReference type="EMBL" id="GBL77732.1"/>
    </source>
</evidence>
<dbReference type="AlphaFoldDB" id="A0A4Y2ACW0"/>
<gene>
    <name evidence="2" type="ORF">AVEN_234193_1</name>
    <name evidence="4" type="ORF">AVEN_24468_1</name>
    <name evidence="3" type="ORF">AVEN_254517_1</name>
</gene>
<feature type="transmembrane region" description="Helical" evidence="1">
    <location>
        <begin position="12"/>
        <end position="37"/>
    </location>
</feature>
<dbReference type="OrthoDB" id="2213137at2759"/>
<evidence type="ECO:0000256" key="1">
    <source>
        <dbReference type="SAM" id="Phobius"/>
    </source>
</evidence>